<keyword evidence="1" id="KW-0805">Transcription regulation</keyword>
<feature type="domain" description="HTH araC/xylS-type" evidence="5">
    <location>
        <begin position="197"/>
        <end position="294"/>
    </location>
</feature>
<evidence type="ECO:0000259" key="5">
    <source>
        <dbReference type="PROSITE" id="PS01124"/>
    </source>
</evidence>
<gene>
    <name evidence="6" type="ORF">CU100_11980</name>
</gene>
<keyword evidence="3" id="KW-0010">Activator</keyword>
<comment type="caution">
    <text evidence="6">The sequence shown here is derived from an EMBL/GenBank/DDBJ whole genome shotgun (WGS) entry which is preliminary data.</text>
</comment>
<dbReference type="OrthoDB" id="9809338at2"/>
<dbReference type="InterPro" id="IPR050204">
    <property type="entry name" value="AraC_XylS_family_regulators"/>
</dbReference>
<dbReference type="PROSITE" id="PS01124">
    <property type="entry name" value="HTH_ARAC_FAMILY_2"/>
    <property type="match status" value="1"/>
</dbReference>
<evidence type="ECO:0000256" key="2">
    <source>
        <dbReference type="ARBA" id="ARBA00023125"/>
    </source>
</evidence>
<dbReference type="GO" id="GO:0043565">
    <property type="term" value="F:sequence-specific DNA binding"/>
    <property type="evidence" value="ECO:0007669"/>
    <property type="project" value="InterPro"/>
</dbReference>
<evidence type="ECO:0000313" key="7">
    <source>
        <dbReference type="Proteomes" id="UP000241158"/>
    </source>
</evidence>
<dbReference type="PROSITE" id="PS00041">
    <property type="entry name" value="HTH_ARAC_FAMILY_1"/>
    <property type="match status" value="1"/>
</dbReference>
<dbReference type="GO" id="GO:0003700">
    <property type="term" value="F:DNA-binding transcription factor activity"/>
    <property type="evidence" value="ECO:0007669"/>
    <property type="project" value="InterPro"/>
</dbReference>
<organism evidence="6 7">
    <name type="scientific">Phyllobacterium endophyticum</name>
    <dbReference type="NCBI Taxonomy" id="1149773"/>
    <lineage>
        <taxon>Bacteria</taxon>
        <taxon>Pseudomonadati</taxon>
        <taxon>Pseudomonadota</taxon>
        <taxon>Alphaproteobacteria</taxon>
        <taxon>Hyphomicrobiales</taxon>
        <taxon>Phyllobacteriaceae</taxon>
        <taxon>Phyllobacterium</taxon>
    </lineage>
</organism>
<dbReference type="Gene3D" id="1.10.10.60">
    <property type="entry name" value="Homeodomain-like"/>
    <property type="match status" value="1"/>
</dbReference>
<dbReference type="InterPro" id="IPR037923">
    <property type="entry name" value="HTH-like"/>
</dbReference>
<dbReference type="InterPro" id="IPR018060">
    <property type="entry name" value="HTH_AraC"/>
</dbReference>
<keyword evidence="7" id="KW-1185">Reference proteome</keyword>
<dbReference type="InterPro" id="IPR018062">
    <property type="entry name" value="HTH_AraC-typ_CS"/>
</dbReference>
<reference evidence="7" key="1">
    <citation type="submission" date="2017-11" db="EMBL/GenBank/DDBJ databases">
        <authorList>
            <person name="Kuznetsova I."/>
            <person name="Sazanova A."/>
            <person name="Chirak E."/>
            <person name="Safronova V."/>
            <person name="Willems A."/>
        </authorList>
    </citation>
    <scope>NUCLEOTIDE SEQUENCE [LARGE SCALE GENOMIC DNA]</scope>
    <source>
        <strain evidence="7">PEPV15</strain>
    </source>
</reference>
<dbReference type="InterPro" id="IPR009057">
    <property type="entry name" value="Homeodomain-like_sf"/>
</dbReference>
<name>A0A2P7AVS4_9HYPH</name>
<protein>
    <submittedName>
        <fullName evidence="6">AraC family transcriptional regulator</fullName>
    </submittedName>
</protein>
<evidence type="ECO:0000313" key="6">
    <source>
        <dbReference type="EMBL" id="PSH58325.1"/>
    </source>
</evidence>
<dbReference type="AlphaFoldDB" id="A0A2P7AVS4"/>
<dbReference type="SUPFAM" id="SSF51215">
    <property type="entry name" value="Regulatory protein AraC"/>
    <property type="match status" value="1"/>
</dbReference>
<dbReference type="Pfam" id="PF12833">
    <property type="entry name" value="HTH_18"/>
    <property type="match status" value="1"/>
</dbReference>
<dbReference type="PANTHER" id="PTHR46796:SF2">
    <property type="entry name" value="TRANSCRIPTIONAL REGULATORY PROTEIN"/>
    <property type="match status" value="1"/>
</dbReference>
<keyword evidence="4" id="KW-0804">Transcription</keyword>
<accession>A0A2P7AVS4</accession>
<sequence length="299" mass="33316">MDLRLSGNTEPMQDVLGEEAARGLGRLCERPVRDAILSAPPHPGLERIEARFAGNAYDLHRHDTYAIGVTLHGVQTFWYRGERRHSMPGNIIAIHPDEIHDGAAGTDDGLRYRMLYLQPALALESLGRRQDALPFVANPVIADPALYGALAAVLGNLEDHLDELLVDDVVSQLTQGLARHAGQPVRSLDAPAMRQTQLAREYLEEHALRLVRSDELEAVSGLDRYALSRHFRRLYATSPHRFLLMRRLQRARELIMKGESLAGIAMETGFADQSHLNRQFKKAFGVTPGRWAALTGVEL</sequence>
<dbReference type="SUPFAM" id="SSF46689">
    <property type="entry name" value="Homeodomain-like"/>
    <property type="match status" value="1"/>
</dbReference>
<dbReference type="SMART" id="SM00342">
    <property type="entry name" value="HTH_ARAC"/>
    <property type="match status" value="1"/>
</dbReference>
<evidence type="ECO:0000256" key="1">
    <source>
        <dbReference type="ARBA" id="ARBA00023015"/>
    </source>
</evidence>
<dbReference type="Pfam" id="PF02311">
    <property type="entry name" value="AraC_binding"/>
    <property type="match status" value="1"/>
</dbReference>
<keyword evidence="2" id="KW-0238">DNA-binding</keyword>
<dbReference type="PANTHER" id="PTHR46796">
    <property type="entry name" value="HTH-TYPE TRANSCRIPTIONAL ACTIVATOR RHAS-RELATED"/>
    <property type="match status" value="1"/>
</dbReference>
<dbReference type="EMBL" id="PGGN01000002">
    <property type="protein sequence ID" value="PSH58325.1"/>
    <property type="molecule type" value="Genomic_DNA"/>
</dbReference>
<dbReference type="Proteomes" id="UP000241158">
    <property type="component" value="Unassembled WGS sequence"/>
</dbReference>
<dbReference type="InterPro" id="IPR003313">
    <property type="entry name" value="AraC-bd"/>
</dbReference>
<proteinExistence type="predicted"/>
<evidence type="ECO:0000256" key="4">
    <source>
        <dbReference type="ARBA" id="ARBA00023163"/>
    </source>
</evidence>
<evidence type="ECO:0000256" key="3">
    <source>
        <dbReference type="ARBA" id="ARBA00023159"/>
    </source>
</evidence>